<sequence>MSAALSLTAGRLTICLGPGGVGKTTIGAALALDAALSGRAVDVMTIDPAPRLLDTLNLQGRPATPHDVALTVLKPRVGGRLRALRLDPKRMFDRLIERYAPSTAARDAILGDRIYRGLSTALAGVADYMAAEQLLDLRQEGVSELIVLDTPPAHEAIDFLDAPRRMLELLSSRALTLLGASREMARGPRGIFDFAARAVLTAFDRLAGLHLLADVQAFVQSLEGMYAGFAERAALAQAMIREPTTTLVLVATAEPQRIEQTREFVSALNRLGLRPGALVINRVMPALPDIEEIHRARLPASLKRKLQRNLADFSALKAREAAWLETMRDLSPNRLPTLIAQDLGREPETLKDLVRIARSIRTAG</sequence>
<evidence type="ECO:0000259" key="1">
    <source>
        <dbReference type="Pfam" id="PF02374"/>
    </source>
</evidence>
<dbReference type="EMBL" id="JF429412">
    <property type="protein sequence ID" value="AEQ20512.1"/>
    <property type="molecule type" value="Genomic_DNA"/>
</dbReference>
<dbReference type="AlphaFoldDB" id="G4WVR0"/>
<dbReference type="GO" id="GO:0005524">
    <property type="term" value="F:ATP binding"/>
    <property type="evidence" value="ECO:0007669"/>
    <property type="project" value="InterPro"/>
</dbReference>
<organism evidence="2">
    <name type="scientific">uncultured bacterium CSL144</name>
    <dbReference type="NCBI Taxonomy" id="1091570"/>
    <lineage>
        <taxon>Bacteria</taxon>
        <taxon>environmental samples</taxon>
    </lineage>
</organism>
<dbReference type="SUPFAM" id="SSF52540">
    <property type="entry name" value="P-loop containing nucleoside triphosphate hydrolases"/>
    <property type="match status" value="1"/>
</dbReference>
<evidence type="ECO:0000313" key="2">
    <source>
        <dbReference type="EMBL" id="AEQ20512.1"/>
    </source>
</evidence>
<reference evidence="2" key="1">
    <citation type="journal article" date="2004" name="Appl. Environ. Microbiol.">
        <title>Long-chain N-acyltyrosine synthases from environmental DNA.</title>
        <authorList>
            <person name="Brady S.F."/>
            <person name="Chao C.J."/>
            <person name="Clardy J."/>
        </authorList>
    </citation>
    <scope>NUCLEOTIDE SEQUENCE</scope>
</reference>
<dbReference type="PANTHER" id="PTHR10803:SF26">
    <property type="entry name" value="ANION TRANSPORTER ATPASE-RELATED"/>
    <property type="match status" value="1"/>
</dbReference>
<dbReference type="Pfam" id="PF02374">
    <property type="entry name" value="ArsA_ATPase"/>
    <property type="match status" value="1"/>
</dbReference>
<dbReference type="GO" id="GO:0016887">
    <property type="term" value="F:ATP hydrolysis activity"/>
    <property type="evidence" value="ECO:0007669"/>
    <property type="project" value="InterPro"/>
</dbReference>
<reference evidence="2" key="2">
    <citation type="journal article" date="2011" name="J. Bacteriol.">
        <title>Long-chain N-acyl amino acid synthases are linked to the putative PEP-CTERM/exosortase protein-sorting system in Gram-negative bacteria.</title>
        <authorList>
            <person name="Craig J.W."/>
            <person name="Cherry M.A."/>
            <person name="Brady S.F."/>
        </authorList>
    </citation>
    <scope>NUCLEOTIDE SEQUENCE</scope>
</reference>
<dbReference type="Gene3D" id="3.40.50.300">
    <property type="entry name" value="P-loop containing nucleotide triphosphate hydrolases"/>
    <property type="match status" value="1"/>
</dbReference>
<protein>
    <submittedName>
        <fullName evidence="2">Putative ATPase</fullName>
    </submittedName>
</protein>
<name>G4WVR0_9BACT</name>
<dbReference type="PANTHER" id="PTHR10803">
    <property type="entry name" value="ARSENICAL PUMP-DRIVING ATPASE ARSENITE-TRANSLOCATING ATPASE"/>
    <property type="match status" value="1"/>
</dbReference>
<dbReference type="InterPro" id="IPR027417">
    <property type="entry name" value="P-loop_NTPase"/>
</dbReference>
<feature type="domain" description="ArsA/GET3 Anion-transporting ATPase-like" evidence="1">
    <location>
        <begin position="16"/>
        <end position="289"/>
    </location>
</feature>
<proteinExistence type="predicted"/>
<accession>G4WVR0</accession>
<dbReference type="InterPro" id="IPR016300">
    <property type="entry name" value="ATPase_ArsA/GET3"/>
</dbReference>
<dbReference type="InterPro" id="IPR025723">
    <property type="entry name" value="ArsA/GET3_ATPase-like"/>
</dbReference>